<evidence type="ECO:0000259" key="4">
    <source>
        <dbReference type="PROSITE" id="PS01124"/>
    </source>
</evidence>
<dbReference type="InterPro" id="IPR050204">
    <property type="entry name" value="AraC_XylS_family_regulators"/>
</dbReference>
<dbReference type="PANTHER" id="PTHR46796">
    <property type="entry name" value="HTH-TYPE TRANSCRIPTIONAL ACTIVATOR RHAS-RELATED"/>
    <property type="match status" value="1"/>
</dbReference>
<evidence type="ECO:0000313" key="6">
    <source>
        <dbReference type="Proteomes" id="UP001592528"/>
    </source>
</evidence>
<dbReference type="Proteomes" id="UP001592528">
    <property type="component" value="Unassembled WGS sequence"/>
</dbReference>
<dbReference type="InterPro" id="IPR018060">
    <property type="entry name" value="HTH_AraC"/>
</dbReference>
<reference evidence="5 6" key="1">
    <citation type="submission" date="2024-09" db="EMBL/GenBank/DDBJ databases">
        <authorList>
            <person name="Lee S.D."/>
        </authorList>
    </citation>
    <scope>NUCLEOTIDE SEQUENCE [LARGE SCALE GENOMIC DNA]</scope>
    <source>
        <strain evidence="5 6">N1-5</strain>
    </source>
</reference>
<dbReference type="Pfam" id="PF12833">
    <property type="entry name" value="HTH_18"/>
    <property type="match status" value="1"/>
</dbReference>
<keyword evidence="3" id="KW-0804">Transcription</keyword>
<name>A0ABV6UKW3_9ACTN</name>
<evidence type="ECO:0000256" key="3">
    <source>
        <dbReference type="ARBA" id="ARBA00023163"/>
    </source>
</evidence>
<dbReference type="InterPro" id="IPR035418">
    <property type="entry name" value="AraC-bd_2"/>
</dbReference>
<dbReference type="RefSeq" id="WP_030252721.1">
    <property type="nucleotide sequence ID" value="NZ_JBHEZZ010000005.1"/>
</dbReference>
<dbReference type="SUPFAM" id="SSF46689">
    <property type="entry name" value="Homeodomain-like"/>
    <property type="match status" value="1"/>
</dbReference>
<feature type="domain" description="HTH araC/xylS-type" evidence="4">
    <location>
        <begin position="213"/>
        <end position="314"/>
    </location>
</feature>
<dbReference type="InterPro" id="IPR009057">
    <property type="entry name" value="Homeodomain-like_sf"/>
</dbReference>
<dbReference type="SMART" id="SM00342">
    <property type="entry name" value="HTH_ARAC"/>
    <property type="match status" value="1"/>
</dbReference>
<dbReference type="Pfam" id="PF14525">
    <property type="entry name" value="AraC_binding_2"/>
    <property type="match status" value="1"/>
</dbReference>
<evidence type="ECO:0000313" key="5">
    <source>
        <dbReference type="EMBL" id="MFC1402092.1"/>
    </source>
</evidence>
<keyword evidence="2" id="KW-0238">DNA-binding</keyword>
<protein>
    <submittedName>
        <fullName evidence="5">AraC family transcriptional regulator</fullName>
    </submittedName>
</protein>
<dbReference type="Gene3D" id="1.10.10.60">
    <property type="entry name" value="Homeodomain-like"/>
    <property type="match status" value="1"/>
</dbReference>
<dbReference type="EMBL" id="JBHEZZ010000005">
    <property type="protein sequence ID" value="MFC1402092.1"/>
    <property type="molecule type" value="Genomic_DNA"/>
</dbReference>
<accession>A0ABV6UKW3</accession>
<proteinExistence type="predicted"/>
<dbReference type="PROSITE" id="PS01124">
    <property type="entry name" value="HTH_ARAC_FAMILY_2"/>
    <property type="match status" value="1"/>
</dbReference>
<evidence type="ECO:0000256" key="2">
    <source>
        <dbReference type="ARBA" id="ARBA00023125"/>
    </source>
</evidence>
<gene>
    <name evidence="5" type="ORF">ACEZDJ_12420</name>
</gene>
<dbReference type="PANTHER" id="PTHR46796:SF6">
    <property type="entry name" value="ARAC SUBFAMILY"/>
    <property type="match status" value="1"/>
</dbReference>
<evidence type="ECO:0000256" key="1">
    <source>
        <dbReference type="ARBA" id="ARBA00023015"/>
    </source>
</evidence>
<comment type="caution">
    <text evidence="5">The sequence shown here is derived from an EMBL/GenBank/DDBJ whole genome shotgun (WGS) entry which is preliminary data.</text>
</comment>
<keyword evidence="6" id="KW-1185">Reference proteome</keyword>
<sequence>MTQLTAEAPRPVEFSTVGLPEQRRIELWEGHNADALIGLRCRTIDAAVLEATELNLQLDQVHLARVRGTSHVVERDAEVIRRRPADAVALYFSLVGEAFFYHRDGVRVVRPGQLLICDADQPFLRGFSNGLEELVVKVPREVFAAVTGTGRPAEPVVVDFGSGGSPYARALARQVGRAARAVDPVPADERVLLELVAALATGGRDGLSPAHLAAARAFIGIHLADPGLSAPQVAAAVGLSTRHLSRVFAGEGTTLPKYVLERRLEAAHAMLQRPGSSATTVAETAHACGFASADHFSRAFAARFGERATDLRRRAVAARAMAPDPTG</sequence>
<keyword evidence="1" id="KW-0805">Transcription regulation</keyword>
<organism evidence="5 6">
    <name type="scientific">Streptacidiphilus cavernicola</name>
    <dbReference type="NCBI Taxonomy" id="3342716"/>
    <lineage>
        <taxon>Bacteria</taxon>
        <taxon>Bacillati</taxon>
        <taxon>Actinomycetota</taxon>
        <taxon>Actinomycetes</taxon>
        <taxon>Kitasatosporales</taxon>
        <taxon>Streptomycetaceae</taxon>
        <taxon>Streptacidiphilus</taxon>
    </lineage>
</organism>